<feature type="domain" description="HTH tetR-type" evidence="3">
    <location>
        <begin position="11"/>
        <end position="71"/>
    </location>
</feature>
<dbReference type="Pfam" id="PF00440">
    <property type="entry name" value="TetR_N"/>
    <property type="match status" value="1"/>
</dbReference>
<dbReference type="SUPFAM" id="SSF46689">
    <property type="entry name" value="Homeodomain-like"/>
    <property type="match status" value="1"/>
</dbReference>
<dbReference type="PROSITE" id="PS50977">
    <property type="entry name" value="HTH_TETR_2"/>
    <property type="match status" value="1"/>
</dbReference>
<accession>A0ABX6JVT5</accession>
<name>A0ABX6JVT5_9MICO</name>
<protein>
    <submittedName>
        <fullName evidence="4">Helix-turn-helix transcriptional regulator</fullName>
    </submittedName>
</protein>
<proteinExistence type="predicted"/>
<dbReference type="InterPro" id="IPR009057">
    <property type="entry name" value="Homeodomain-like_sf"/>
</dbReference>
<evidence type="ECO:0000259" key="3">
    <source>
        <dbReference type="PROSITE" id="PS50977"/>
    </source>
</evidence>
<evidence type="ECO:0000256" key="2">
    <source>
        <dbReference type="PROSITE-ProRule" id="PRU00335"/>
    </source>
</evidence>
<feature type="DNA-binding region" description="H-T-H motif" evidence="2">
    <location>
        <begin position="34"/>
        <end position="53"/>
    </location>
</feature>
<dbReference type="Proteomes" id="UP000503441">
    <property type="component" value="Chromosome"/>
</dbReference>
<sequence length="92" mass="10433">MSSRRPRRRPGQNHELLIEAGIVEFGLYGYQGASTSAIAVRAEVPQPHVYANFATKQELFLECFLRVSTLIFASPGEAPQTILYSFSRRFQR</sequence>
<keyword evidence="5" id="KW-1185">Reference proteome</keyword>
<dbReference type="EMBL" id="CP049933">
    <property type="protein sequence ID" value="QIM18414.1"/>
    <property type="molecule type" value="Genomic_DNA"/>
</dbReference>
<evidence type="ECO:0000313" key="4">
    <source>
        <dbReference type="EMBL" id="QIM18414.1"/>
    </source>
</evidence>
<dbReference type="InterPro" id="IPR001647">
    <property type="entry name" value="HTH_TetR"/>
</dbReference>
<dbReference type="Gene3D" id="1.10.357.10">
    <property type="entry name" value="Tetracycline Repressor, domain 2"/>
    <property type="match status" value="1"/>
</dbReference>
<keyword evidence="1 2" id="KW-0238">DNA-binding</keyword>
<gene>
    <name evidence="4" type="ORF">G7066_06800</name>
</gene>
<evidence type="ECO:0000256" key="1">
    <source>
        <dbReference type="ARBA" id="ARBA00023125"/>
    </source>
</evidence>
<dbReference type="RefSeq" id="WP_166329973.1">
    <property type="nucleotide sequence ID" value="NZ_CP049933.1"/>
</dbReference>
<organism evidence="4 5">
    <name type="scientific">Leucobacter coleopterorum</name>
    <dbReference type="NCBI Taxonomy" id="2714933"/>
    <lineage>
        <taxon>Bacteria</taxon>
        <taxon>Bacillati</taxon>
        <taxon>Actinomycetota</taxon>
        <taxon>Actinomycetes</taxon>
        <taxon>Micrococcales</taxon>
        <taxon>Microbacteriaceae</taxon>
        <taxon>Leucobacter</taxon>
    </lineage>
</organism>
<reference evidence="4 5" key="1">
    <citation type="submission" date="2020-03" db="EMBL/GenBank/DDBJ databases">
        <title>Leucobacter sp. nov., isolated from beetles.</title>
        <authorList>
            <person name="Hyun D.-W."/>
            <person name="Bae J.-W."/>
        </authorList>
    </citation>
    <scope>NUCLEOTIDE SEQUENCE [LARGE SCALE GENOMIC DNA]</scope>
    <source>
        <strain evidence="4 5">HDW9A</strain>
    </source>
</reference>
<evidence type="ECO:0000313" key="5">
    <source>
        <dbReference type="Proteomes" id="UP000503441"/>
    </source>
</evidence>